<dbReference type="Gene3D" id="3.40.50.1950">
    <property type="entry name" value="Flavin prenyltransferase-like"/>
    <property type="match status" value="1"/>
</dbReference>
<reference evidence="2 3" key="2">
    <citation type="submission" date="2023-12" db="EMBL/GenBank/DDBJ databases">
        <title>Description of an unclassified Opitutus bacterium of Verrucomicrobiota.</title>
        <authorList>
            <person name="Zhang D.-F."/>
        </authorList>
    </citation>
    <scope>NUCLEOTIDE SEQUENCE [LARGE SCALE GENOMIC DNA]</scope>
    <source>
        <strain evidence="2 3">WL0086</strain>
    </source>
</reference>
<evidence type="ECO:0000259" key="1">
    <source>
        <dbReference type="Pfam" id="PF02441"/>
    </source>
</evidence>
<dbReference type="EMBL" id="CP139781">
    <property type="protein sequence ID" value="WRQ89255.1"/>
    <property type="molecule type" value="Genomic_DNA"/>
</dbReference>
<proteinExistence type="predicted"/>
<keyword evidence="3" id="KW-1185">Reference proteome</keyword>
<dbReference type="PANTHER" id="PTHR14359:SF6">
    <property type="entry name" value="PHOSPHOPANTOTHENOYLCYSTEINE DECARBOXYLASE"/>
    <property type="match status" value="1"/>
</dbReference>
<dbReference type="InterPro" id="IPR003382">
    <property type="entry name" value="Flavoprotein"/>
</dbReference>
<protein>
    <submittedName>
        <fullName evidence="2">Flavoprotein</fullName>
    </submittedName>
</protein>
<dbReference type="InterPro" id="IPR036551">
    <property type="entry name" value="Flavin_trans-like"/>
</dbReference>
<organism evidence="2 3">
    <name type="scientific">Actomonas aquatica</name>
    <dbReference type="NCBI Taxonomy" id="2866162"/>
    <lineage>
        <taxon>Bacteria</taxon>
        <taxon>Pseudomonadati</taxon>
        <taxon>Verrucomicrobiota</taxon>
        <taxon>Opitutia</taxon>
        <taxon>Opitutales</taxon>
        <taxon>Opitutaceae</taxon>
        <taxon>Actomonas</taxon>
    </lineage>
</organism>
<evidence type="ECO:0000313" key="3">
    <source>
        <dbReference type="Proteomes" id="UP000738431"/>
    </source>
</evidence>
<dbReference type="RefSeq" id="WP_221030053.1">
    <property type="nucleotide sequence ID" value="NZ_CP139781.1"/>
</dbReference>
<feature type="domain" description="Flavoprotein" evidence="1">
    <location>
        <begin position="8"/>
        <end position="180"/>
    </location>
</feature>
<name>A0ABZ1CCY8_9BACT</name>
<dbReference type="Proteomes" id="UP000738431">
    <property type="component" value="Chromosome"/>
</dbReference>
<evidence type="ECO:0000313" key="2">
    <source>
        <dbReference type="EMBL" id="WRQ89255.1"/>
    </source>
</evidence>
<dbReference type="PANTHER" id="PTHR14359">
    <property type="entry name" value="HOMO-OLIGOMERIC FLAVIN CONTAINING CYS DECARBOXYLASE FAMILY"/>
    <property type="match status" value="1"/>
</dbReference>
<sequence>MASPLQGKNIIVGVSGSIAAYKAADLVSQLRKLDAEVFPVLTRGGAEFITPLTLQTLARQPVAADLWSEGNGWQPGHVELADKADLLVVAPATADVIAQFAHGLAPDYLSSLHLVARCPVLIAPAMNGKMWTHPATVANVATLRGRGVHFIGPEEGMLACGYEGVGRLWPVEGIVQEILTLLASET</sequence>
<gene>
    <name evidence="2" type="ORF">K1X11_007535</name>
</gene>
<dbReference type="SUPFAM" id="SSF52507">
    <property type="entry name" value="Homo-oligomeric flavin-containing Cys decarboxylases, HFCD"/>
    <property type="match status" value="1"/>
</dbReference>
<dbReference type="Pfam" id="PF02441">
    <property type="entry name" value="Flavoprotein"/>
    <property type="match status" value="1"/>
</dbReference>
<reference evidence="2 3" key="1">
    <citation type="submission" date="2021-08" db="EMBL/GenBank/DDBJ databases">
        <authorList>
            <person name="Zhang D."/>
            <person name="Zhang A."/>
            <person name="Wang L."/>
        </authorList>
    </citation>
    <scope>NUCLEOTIDE SEQUENCE [LARGE SCALE GENOMIC DNA]</scope>
    <source>
        <strain evidence="2 3">WL0086</strain>
    </source>
</reference>
<accession>A0ABZ1CCY8</accession>